<protein>
    <recommendedName>
        <fullName evidence="3">Histidine phosphatase family protein</fullName>
    </recommendedName>
</protein>
<proteinExistence type="predicted"/>
<accession>A0AAD9IG79</accession>
<dbReference type="EMBL" id="JASFZW010000006">
    <property type="protein sequence ID" value="KAK2077678.1"/>
    <property type="molecule type" value="Genomic_DNA"/>
</dbReference>
<sequence>MRTLRNRYHLVRHGHSLANEQGLIISRLTAECIASELEAALGTAVPVQPASGLRERDFGELEGRSHEEYAAVWAGDAVSAANRAGGTGESVTNVADRAEAVILQLERDHEDRDIILVGHGDSISILSARLLGPSLEQHRRYGLANCGVLRIPPA</sequence>
<name>A0AAD9IG79_PROWI</name>
<evidence type="ECO:0008006" key="3">
    <source>
        <dbReference type="Google" id="ProtNLM"/>
    </source>
</evidence>
<organism evidence="1 2">
    <name type="scientific">Prototheca wickerhamii</name>
    <dbReference type="NCBI Taxonomy" id="3111"/>
    <lineage>
        <taxon>Eukaryota</taxon>
        <taxon>Viridiplantae</taxon>
        <taxon>Chlorophyta</taxon>
        <taxon>core chlorophytes</taxon>
        <taxon>Trebouxiophyceae</taxon>
        <taxon>Chlorellales</taxon>
        <taxon>Chlorellaceae</taxon>
        <taxon>Prototheca</taxon>
    </lineage>
</organism>
<dbReference type="Proteomes" id="UP001255856">
    <property type="component" value="Unassembled WGS sequence"/>
</dbReference>
<gene>
    <name evidence="1" type="ORF">QBZ16_004524</name>
</gene>
<dbReference type="Pfam" id="PF00300">
    <property type="entry name" value="His_Phos_1"/>
    <property type="match status" value="1"/>
</dbReference>
<comment type="caution">
    <text evidence="1">The sequence shown here is derived from an EMBL/GenBank/DDBJ whole genome shotgun (WGS) entry which is preliminary data.</text>
</comment>
<dbReference type="InterPro" id="IPR029033">
    <property type="entry name" value="His_PPase_superfam"/>
</dbReference>
<dbReference type="InterPro" id="IPR013078">
    <property type="entry name" value="His_Pase_superF_clade-1"/>
</dbReference>
<dbReference type="SUPFAM" id="SSF53254">
    <property type="entry name" value="Phosphoglycerate mutase-like"/>
    <property type="match status" value="1"/>
</dbReference>
<reference evidence="1" key="1">
    <citation type="submission" date="2021-01" db="EMBL/GenBank/DDBJ databases">
        <authorList>
            <person name="Eckstrom K.M.E."/>
        </authorList>
    </citation>
    <scope>NUCLEOTIDE SEQUENCE</scope>
    <source>
        <strain evidence="1">UVCC 0001</strain>
    </source>
</reference>
<evidence type="ECO:0000313" key="2">
    <source>
        <dbReference type="Proteomes" id="UP001255856"/>
    </source>
</evidence>
<dbReference type="PANTHER" id="PTHR47821">
    <property type="entry name" value="PHOSPHOGLYCERATE MUTASE FAMILY PROTEIN"/>
    <property type="match status" value="1"/>
</dbReference>
<evidence type="ECO:0000313" key="1">
    <source>
        <dbReference type="EMBL" id="KAK2077678.1"/>
    </source>
</evidence>
<keyword evidence="2" id="KW-1185">Reference proteome</keyword>
<dbReference type="Gene3D" id="3.40.50.1240">
    <property type="entry name" value="Phosphoglycerate mutase-like"/>
    <property type="match status" value="1"/>
</dbReference>
<dbReference type="AlphaFoldDB" id="A0AAD9IG79"/>
<dbReference type="PANTHER" id="PTHR47821:SF2">
    <property type="entry name" value="PHOSPHOGLYCERATE MUTASE FAMILY PROTEIN"/>
    <property type="match status" value="1"/>
</dbReference>